<dbReference type="HAMAP" id="MF_00419">
    <property type="entry name" value="PurL_1"/>
    <property type="match status" value="1"/>
</dbReference>
<evidence type="ECO:0000256" key="2">
    <source>
        <dbReference type="ARBA" id="ARBA00008608"/>
    </source>
</evidence>
<dbReference type="PANTHER" id="PTHR10099">
    <property type="entry name" value="PHOSPHORIBOSYLFORMYLGLYCINAMIDINE SYNTHASE"/>
    <property type="match status" value="1"/>
</dbReference>
<feature type="binding site" evidence="10">
    <location>
        <position position="718"/>
    </location>
    <ligand>
        <name>Mg(2+)</name>
        <dbReference type="ChEBI" id="CHEBI:18420"/>
    </ligand>
</feature>
<feature type="active site" description="Nucleophile" evidence="10">
    <location>
        <position position="1135"/>
    </location>
</feature>
<feature type="binding site" evidence="10">
    <location>
        <position position="884"/>
    </location>
    <ligand>
        <name>Mg(2+)</name>
        <dbReference type="ChEBI" id="CHEBI:18420"/>
    </ligand>
</feature>
<evidence type="ECO:0000256" key="5">
    <source>
        <dbReference type="ARBA" id="ARBA00022741"/>
    </source>
</evidence>
<dbReference type="PROSITE" id="PS51273">
    <property type="entry name" value="GATASE_TYPE_1"/>
    <property type="match status" value="1"/>
</dbReference>
<dbReference type="RefSeq" id="WP_343194249.1">
    <property type="nucleotide sequence ID" value="NZ_JBCIVJ010000012.1"/>
</dbReference>
<name>A0ABU9V9P6_9ENTR</name>
<keyword evidence="4 10" id="KW-0479">Metal-binding</keyword>
<dbReference type="EMBL" id="JBCIVJ010000012">
    <property type="protein sequence ID" value="MEN0580476.1"/>
    <property type="molecule type" value="Genomic_DNA"/>
</dbReference>
<dbReference type="Pfam" id="PF18076">
    <property type="entry name" value="FGAR-AT_N"/>
    <property type="match status" value="1"/>
</dbReference>
<gene>
    <name evidence="10 16" type="primary">purL</name>
    <name evidence="16" type="synonym">purI</name>
    <name evidence="16" type="ORF">AAIG39_15915</name>
</gene>
<dbReference type="SMART" id="SM01211">
    <property type="entry name" value="GATase_5"/>
    <property type="match status" value="1"/>
</dbReference>
<dbReference type="InterPro" id="IPR010918">
    <property type="entry name" value="PurM-like_C_dom"/>
</dbReference>
<accession>A0ABU9V9P6</accession>
<proteinExistence type="inferred from homology"/>
<comment type="subcellular location">
    <subcellularLocation>
        <location evidence="10">Cytoplasm</location>
    </subcellularLocation>
</comment>
<dbReference type="Gene3D" id="3.30.1330.10">
    <property type="entry name" value="PurM-like, N-terminal domain"/>
    <property type="match status" value="2"/>
</dbReference>
<protein>
    <recommendedName>
        <fullName evidence="10">Phosphoribosylformylglycinamidine synthase</fullName>
        <shortName evidence="10">FGAM synthase</shortName>
        <shortName evidence="10">FGAMS</shortName>
        <ecNumber evidence="10">6.3.5.3</ecNumber>
    </recommendedName>
    <alternativeName>
        <fullName evidence="10">Formylglycinamide ribonucleotide amidotransferase</fullName>
        <shortName evidence="10">FGAR amidotransferase</shortName>
        <shortName evidence="10">FGAR-AT</shortName>
    </alternativeName>
</protein>
<dbReference type="InterPro" id="IPR010073">
    <property type="entry name" value="PurL_large"/>
</dbReference>
<dbReference type="Pfam" id="PF02769">
    <property type="entry name" value="AIRS_C"/>
    <property type="match status" value="2"/>
</dbReference>
<sequence length="1295" mass="141619">MMEILRGSPALSAFRINKLLARFQAARLPVSNIYAEYVHFADVNDRLNEEELTRLQRLLKYGPNLSSHTPSGKLLLVTPRPGTISPWSSKATDIAHNCDLGKINRLERGVAYYVDAPTLTEEQWASVAAELHDRMMETVFTAEADAARLFEHHQPAPVQSVDLLGEGRQALIDANVRLGLALAEDEIDYLQDAFSRLGRNPNDIELYMFAQANSEHCRHKIFNADWVIDGEQQPKSLFKMIKNTFEKTPDYVLSAYKDNAAVMEGSEVGRFFADHENGRYDFHQEAAHILMKVETHNHPTAISPWPGAATGSGGEIRDEGATGRGAKPKAGLVGFSVSNLRIPGFEQPWEEDFGKPERIVSALDIMTEGPLGGAAFNNEFGRPALTGYFRTYEEKVNSHNGEELRGYHKPIMLAGGIGNIRADHVQKGEITVGAKLIVLGGPAMNIGLGGGAASSMASGQSDADLDFASVQRDNPEMERRCQEVIDRCWQLGDANPIQFIHDVGAGGLSNAMPELVSDGGRGGKFQLRDILSDEPGMSPLEIWCNESQERYVLSVAADQLPLFDELCRRERAPYAVIGEAVAEQHLTMSDSHFDNQPIDLPLDVLLGKTPKMTRDVQARKAAGEAIDSRNISIADAVNRLLHLPAVAEKTFLVTIGDRTVTGMVSRDQMVGPWQVPVANCAVTTASLDSYYGEAMSIGERAPVALLDFAASARLAVGESLTNMAATQIGELNRIKLSANWMAAAGHPGEDAGLYDAVKAVGEELCPALGLTIPVGKDSMSMKTRWQEGNEQREMTSPLSLVITAFARVEDVRRTVTPQLSTEDNALLLIDLGKGHNALGATALAQVYRQLGDKTADVRDVQQLKGFWNAMQALVADGKLLAWHDRSDGGLLVTLAEMAFAGHCGVNVDIATLGNDHLAALFNEELGGVIQVRAADREAVEALLASHGLADCVHYLGQATASDRFVVEAAGQTVFSESRTTLRMWWAETTWQMQRLRDNPECADEEHQAKANDNDPGLNVKLSFDINEDIAAPYIATGARPKVAVLREQGVNSHVEMAAAFYRAGFDAIDVHMSDLLAGRTGLEDFQALVACGGFSYGDVLGAGEGWAKSILFNNRVRDEFETFFHRPQTLALGVCNGCQMMSNLRELVPGSELWPRFVRNHSDRFEARFSLVEVTQSPSLLLQGMVGSQMPIAVSHGEGRVEVRDDVHLAQLESKGLVALRFVDNFGKVTQAYPANPNGSPNGITAVTNESGRVTLMMPHPERVFRTVSNSWHPENWGEDSPWMRIFRNARKQLG</sequence>
<evidence type="ECO:0000256" key="7">
    <source>
        <dbReference type="ARBA" id="ARBA00022840"/>
    </source>
</evidence>
<dbReference type="InterPro" id="IPR040707">
    <property type="entry name" value="FGAR-AT_N"/>
</dbReference>
<dbReference type="InterPro" id="IPR036921">
    <property type="entry name" value="PurM-like_N_sf"/>
</dbReference>
<dbReference type="InterPro" id="IPR041609">
    <property type="entry name" value="PurL_linker"/>
</dbReference>
<feature type="binding site" evidence="10">
    <location>
        <begin position="307"/>
        <end position="318"/>
    </location>
    <ligand>
        <name>ATP</name>
        <dbReference type="ChEBI" id="CHEBI:30616"/>
    </ligand>
</feature>
<dbReference type="SUPFAM" id="SSF52317">
    <property type="entry name" value="Class I glutamine amidotransferase-like"/>
    <property type="match status" value="1"/>
</dbReference>
<feature type="domain" description="FGAR-AT PurM N-terminal-like" evidence="15">
    <location>
        <begin position="648"/>
        <end position="807"/>
    </location>
</feature>
<comment type="function">
    <text evidence="10">Phosphoribosylformylglycinamidine synthase involved in the purines biosynthetic pathway. Catalyzes the ATP-dependent conversion of formylglycinamide ribonucleotide (FGAR) and glutamine to yield formylglycinamidine ribonucleotide (FGAM) and glutamate.</text>
</comment>
<dbReference type="PANTHER" id="PTHR10099:SF1">
    <property type="entry name" value="PHOSPHORIBOSYLFORMYLGLYCINAMIDINE SYNTHASE"/>
    <property type="match status" value="1"/>
</dbReference>
<dbReference type="EC" id="6.3.5.3" evidence="10"/>
<comment type="similarity">
    <text evidence="2 10">In the N-terminal section; belongs to the FGAMS family.</text>
</comment>
<dbReference type="SUPFAM" id="SSF109736">
    <property type="entry name" value="FGAM synthase PurL, linker domain"/>
    <property type="match status" value="1"/>
</dbReference>
<evidence type="ECO:0000256" key="11">
    <source>
        <dbReference type="SAM" id="MobiDB-lite"/>
    </source>
</evidence>
<evidence type="ECO:0000256" key="3">
    <source>
        <dbReference type="ARBA" id="ARBA00022598"/>
    </source>
</evidence>
<evidence type="ECO:0000256" key="9">
    <source>
        <dbReference type="ARBA" id="ARBA00022962"/>
    </source>
</evidence>
<evidence type="ECO:0000256" key="6">
    <source>
        <dbReference type="ARBA" id="ARBA00022755"/>
    </source>
</evidence>
<keyword evidence="5 10" id="KW-0547">Nucleotide-binding</keyword>
<dbReference type="InterPro" id="IPR029062">
    <property type="entry name" value="Class_I_gatase-like"/>
</dbReference>
<feature type="domain" description="Phosphoribosylformylglycinamidine synthase linker" evidence="13">
    <location>
        <begin position="172"/>
        <end position="220"/>
    </location>
</feature>
<reference evidence="16 17" key="1">
    <citation type="submission" date="2024-02" db="EMBL/GenBank/DDBJ databases">
        <title>Whole genome of MDR Enterobacteriaceae from southern Thailand.</title>
        <authorList>
            <person name="Surachat K."/>
        </authorList>
    </citation>
    <scope>NUCLEOTIDE SEQUENCE [LARGE SCALE GENOMIC DNA]</scope>
    <source>
        <strain evidence="16 17">PSU_29</strain>
    </source>
</reference>
<dbReference type="Pfam" id="PF18072">
    <property type="entry name" value="FGAR-AT_linker"/>
    <property type="match status" value="1"/>
</dbReference>
<dbReference type="NCBIfam" id="NF003672">
    <property type="entry name" value="PRK05297.1"/>
    <property type="match status" value="1"/>
</dbReference>
<keyword evidence="7 10" id="KW-0067">ATP-binding</keyword>
<dbReference type="InterPro" id="IPR036676">
    <property type="entry name" value="PurM-like_C_sf"/>
</dbReference>
<comment type="caution">
    <text evidence="16">The sequence shown here is derived from an EMBL/GenBank/DDBJ whole genome shotgun (WGS) entry which is preliminary data.</text>
</comment>
<dbReference type="Gene3D" id="3.40.50.880">
    <property type="match status" value="1"/>
</dbReference>
<organism evidence="16 17">
    <name type="scientific">Phytobacter palmae</name>
    <dbReference type="NCBI Taxonomy" id="1855371"/>
    <lineage>
        <taxon>Bacteria</taxon>
        <taxon>Pseudomonadati</taxon>
        <taxon>Pseudomonadota</taxon>
        <taxon>Gammaproteobacteria</taxon>
        <taxon>Enterobacterales</taxon>
        <taxon>Enterobacteriaceae</taxon>
        <taxon>Phytobacter</taxon>
    </lineage>
</organism>
<evidence type="ECO:0000256" key="4">
    <source>
        <dbReference type="ARBA" id="ARBA00022723"/>
    </source>
</evidence>
<dbReference type="Gene3D" id="3.90.650.10">
    <property type="entry name" value="PurM-like C-terminal domain"/>
    <property type="match status" value="2"/>
</dbReference>
<keyword evidence="17" id="KW-1185">Reference proteome</keyword>
<comment type="pathway">
    <text evidence="1 10">Purine metabolism; IMP biosynthesis via de novo pathway; 5-amino-1-(5-phospho-D-ribosyl)imidazole from N(2)-formyl-N(1)-(5-phospho-D-ribosyl)glycinamide: step 1/2.</text>
</comment>
<evidence type="ECO:0000259" key="13">
    <source>
        <dbReference type="Pfam" id="PF18072"/>
    </source>
</evidence>
<keyword evidence="6 10" id="KW-0658">Purine biosynthesis</keyword>
<evidence type="ECO:0000313" key="16">
    <source>
        <dbReference type="EMBL" id="MEN0580476.1"/>
    </source>
</evidence>
<dbReference type="Gene3D" id="1.10.8.750">
    <property type="entry name" value="Phosphoribosylformylglycinamidine synthase, linker domain"/>
    <property type="match status" value="1"/>
</dbReference>
<feature type="active site" evidence="10">
    <location>
        <position position="1260"/>
    </location>
</feature>
<keyword evidence="3 10" id="KW-0436">Ligase</keyword>
<dbReference type="Proteomes" id="UP001411173">
    <property type="component" value="Unassembled WGS sequence"/>
</dbReference>
<evidence type="ECO:0000259" key="14">
    <source>
        <dbReference type="Pfam" id="PF18076"/>
    </source>
</evidence>
<comment type="catalytic activity">
    <reaction evidence="10">
        <text>N(2)-formyl-N(1)-(5-phospho-beta-D-ribosyl)glycinamide + L-glutamine + ATP + H2O = 2-formamido-N(1)-(5-O-phospho-beta-D-ribosyl)acetamidine + L-glutamate + ADP + phosphate + H(+)</text>
        <dbReference type="Rhea" id="RHEA:17129"/>
        <dbReference type="ChEBI" id="CHEBI:15377"/>
        <dbReference type="ChEBI" id="CHEBI:15378"/>
        <dbReference type="ChEBI" id="CHEBI:29985"/>
        <dbReference type="ChEBI" id="CHEBI:30616"/>
        <dbReference type="ChEBI" id="CHEBI:43474"/>
        <dbReference type="ChEBI" id="CHEBI:58359"/>
        <dbReference type="ChEBI" id="CHEBI:147286"/>
        <dbReference type="ChEBI" id="CHEBI:147287"/>
        <dbReference type="ChEBI" id="CHEBI:456216"/>
        <dbReference type="EC" id="6.3.5.3"/>
    </reaction>
</comment>
<feature type="binding site" evidence="10">
    <location>
        <position position="722"/>
    </location>
    <ligand>
        <name>Mg(2+)</name>
        <dbReference type="ChEBI" id="CHEBI:18420"/>
    </ligand>
</feature>
<feature type="active site" evidence="10">
    <location>
        <position position="1262"/>
    </location>
</feature>
<dbReference type="CDD" id="cd01740">
    <property type="entry name" value="GATase1_FGAR_AT"/>
    <property type="match status" value="1"/>
</dbReference>
<feature type="region of interest" description="Disordered" evidence="11">
    <location>
        <begin position="303"/>
        <end position="327"/>
    </location>
</feature>
<comment type="caution">
    <text evidence="10">Lacks conserved residue(s) required for the propagation of feature annotation.</text>
</comment>
<evidence type="ECO:0000259" key="15">
    <source>
        <dbReference type="Pfam" id="PF22689"/>
    </source>
</evidence>
<dbReference type="InterPro" id="IPR036604">
    <property type="entry name" value="PurS-like_sf"/>
</dbReference>
<dbReference type="CDD" id="cd02203">
    <property type="entry name" value="PurL_repeat1"/>
    <property type="match status" value="1"/>
</dbReference>
<dbReference type="InterPro" id="IPR055181">
    <property type="entry name" value="FGAR-AT_PurM_N-like"/>
</dbReference>
<evidence type="ECO:0000313" key="17">
    <source>
        <dbReference type="Proteomes" id="UP001411173"/>
    </source>
</evidence>
<feature type="binding site" evidence="10">
    <location>
        <position position="678"/>
    </location>
    <ligand>
        <name>ATP</name>
        <dbReference type="ChEBI" id="CHEBI:30616"/>
    </ligand>
</feature>
<dbReference type="SUPFAM" id="SSF56042">
    <property type="entry name" value="PurM C-terminal domain-like"/>
    <property type="match status" value="2"/>
</dbReference>
<dbReference type="SUPFAM" id="SSF55326">
    <property type="entry name" value="PurM N-terminal domain-like"/>
    <property type="match status" value="2"/>
</dbReference>
<keyword evidence="9 10" id="KW-0315">Glutamine amidotransferase</keyword>
<evidence type="ECO:0000256" key="1">
    <source>
        <dbReference type="ARBA" id="ARBA00004920"/>
    </source>
</evidence>
<feature type="binding site" evidence="10">
    <location>
        <begin position="386"/>
        <end position="388"/>
    </location>
    <ligand>
        <name>ATP</name>
        <dbReference type="ChEBI" id="CHEBI:30616"/>
    </ligand>
</feature>
<dbReference type="Pfam" id="PF13507">
    <property type="entry name" value="GATase_5"/>
    <property type="match status" value="1"/>
</dbReference>
<feature type="domain" description="Phosphoribosylformylglycinamidine synthase N-terminal" evidence="14">
    <location>
        <begin position="36"/>
        <end position="150"/>
    </location>
</feature>
<evidence type="ECO:0000256" key="10">
    <source>
        <dbReference type="HAMAP-Rule" id="MF_00419"/>
    </source>
</evidence>
<evidence type="ECO:0000256" key="8">
    <source>
        <dbReference type="ARBA" id="ARBA00022842"/>
    </source>
</evidence>
<dbReference type="GO" id="GO:0004642">
    <property type="term" value="F:phosphoribosylformylglycinamidine synthase activity"/>
    <property type="evidence" value="ECO:0007669"/>
    <property type="project" value="UniProtKB-EC"/>
</dbReference>
<keyword evidence="10" id="KW-0963">Cytoplasm</keyword>
<feature type="binding site" evidence="10">
    <location>
        <position position="886"/>
    </location>
    <ligand>
        <name>ATP</name>
        <dbReference type="ChEBI" id="CHEBI:30616"/>
    </ligand>
</feature>
<dbReference type="NCBIfam" id="TIGR01735">
    <property type="entry name" value="FGAM_synt"/>
    <property type="match status" value="1"/>
</dbReference>
<keyword evidence="8 10" id="KW-0460">Magnesium</keyword>
<dbReference type="Pfam" id="PF22689">
    <property type="entry name" value="FGAR-AT_PurM_N-like"/>
    <property type="match status" value="1"/>
</dbReference>
<evidence type="ECO:0000259" key="12">
    <source>
        <dbReference type="Pfam" id="PF02769"/>
    </source>
</evidence>
<feature type="domain" description="PurM-like C-terminal" evidence="12">
    <location>
        <begin position="824"/>
        <end position="967"/>
    </location>
</feature>
<dbReference type="SUPFAM" id="SSF82697">
    <property type="entry name" value="PurS-like"/>
    <property type="match status" value="1"/>
</dbReference>
<feature type="domain" description="PurM-like C-terminal" evidence="12">
    <location>
        <begin position="432"/>
        <end position="588"/>
    </location>
</feature>
<comment type="subunit">
    <text evidence="10">Monomer.</text>
</comment>